<dbReference type="InterPro" id="IPR017896">
    <property type="entry name" value="4Fe4S_Fe-S-bd"/>
</dbReference>
<evidence type="ECO:0000313" key="9">
    <source>
        <dbReference type="Proteomes" id="UP000184196"/>
    </source>
</evidence>
<evidence type="ECO:0000256" key="6">
    <source>
        <dbReference type="ARBA" id="ARBA00023014"/>
    </source>
</evidence>
<evidence type="ECO:0000256" key="4">
    <source>
        <dbReference type="ARBA" id="ARBA00022982"/>
    </source>
</evidence>
<keyword evidence="6" id="KW-0411">Iron-sulfur</keyword>
<feature type="domain" description="4Fe-4S ferredoxin-type" evidence="7">
    <location>
        <begin position="48"/>
        <end position="79"/>
    </location>
</feature>
<organism evidence="8 9">
    <name type="scientific">Desulfofundulus australicus DSM 11792</name>
    <dbReference type="NCBI Taxonomy" id="1121425"/>
    <lineage>
        <taxon>Bacteria</taxon>
        <taxon>Bacillati</taxon>
        <taxon>Bacillota</taxon>
        <taxon>Clostridia</taxon>
        <taxon>Eubacteriales</taxon>
        <taxon>Peptococcaceae</taxon>
        <taxon>Desulfofundulus</taxon>
    </lineage>
</organism>
<keyword evidence="1" id="KW-0813">Transport</keyword>
<dbReference type="PANTHER" id="PTHR43551">
    <property type="entry name" value="FUMARATE REDUCTASE IRON-SULFUR SUBUNIT"/>
    <property type="match status" value="1"/>
</dbReference>
<dbReference type="Pfam" id="PF02754">
    <property type="entry name" value="CCG"/>
    <property type="match status" value="1"/>
</dbReference>
<dbReference type="GO" id="GO:0051539">
    <property type="term" value="F:4 iron, 4 sulfur cluster binding"/>
    <property type="evidence" value="ECO:0007669"/>
    <property type="project" value="UniProtKB-KW"/>
</dbReference>
<sequence length="463" mass="52284">MSAAVPQKVFDDYRVLPDEVLKPGQPRVEKFLQAMRKSLQQKENWTFWLPYILSLDTCMKCGTCAEVCPVYQATGRREIYHPVFRADMLRKIYKRYFTLPGRLFPWLVGAEDLTEEKLDALAESVYRCTICRRCSYVCPVAIDNGVIVREARKILDEIGIAPGELKEKGTRLQLKVGNATGMPTAAFLDMVEFLEDEIEETRGYRIKIPVDKEGAEYLLMHNAGDYLAFAETVMGAAEVMHAAGVDWTLNSPNTGINDAVNYGVFYSDVEFSAVIKAHVETARKLGIKKLVVGECGHAFEALKYLILRLIPPEERPFEVISILELEDRWLREGRLKVDPQKNPEPVTFHDSCKLGRLGGMFEEPRRILKACCPDFREMTPNREMSLCCGGGSGFAIMEKGGFLKFRMETYGRLKAEQLKATGAKVVACACSNCKAQFREIINYHKLPMRYAGVSELLANALVR</sequence>
<evidence type="ECO:0000256" key="2">
    <source>
        <dbReference type="ARBA" id="ARBA00022485"/>
    </source>
</evidence>
<accession>A0A1M4SGL7</accession>
<keyword evidence="9" id="KW-1185">Reference proteome</keyword>
<evidence type="ECO:0000313" key="8">
    <source>
        <dbReference type="EMBL" id="SHE31137.1"/>
    </source>
</evidence>
<name>A0A1M4SGL7_9FIRM</name>
<dbReference type="InterPro" id="IPR004017">
    <property type="entry name" value="Cys_rich_dom"/>
</dbReference>
<dbReference type="InterPro" id="IPR017900">
    <property type="entry name" value="4Fe4S_Fe_S_CS"/>
</dbReference>
<dbReference type="EMBL" id="FQUW01000004">
    <property type="protein sequence ID" value="SHE31137.1"/>
    <property type="molecule type" value="Genomic_DNA"/>
</dbReference>
<reference evidence="9" key="1">
    <citation type="submission" date="2016-11" db="EMBL/GenBank/DDBJ databases">
        <authorList>
            <person name="Varghese N."/>
            <person name="Submissions S."/>
        </authorList>
    </citation>
    <scope>NUCLEOTIDE SEQUENCE [LARGE SCALE GENOMIC DNA]</scope>
    <source>
        <strain evidence="9">DSM 11792</strain>
    </source>
</reference>
<dbReference type="RefSeq" id="WP_073162396.1">
    <property type="nucleotide sequence ID" value="NZ_FQUW01000004.1"/>
</dbReference>
<dbReference type="Proteomes" id="UP000184196">
    <property type="component" value="Unassembled WGS sequence"/>
</dbReference>
<keyword evidence="3" id="KW-0479">Metal-binding</keyword>
<protein>
    <submittedName>
        <fullName evidence="8">Fe-S oxidoreductase</fullName>
    </submittedName>
</protein>
<keyword evidence="4" id="KW-0249">Electron transport</keyword>
<keyword evidence="2" id="KW-0004">4Fe-4S</keyword>
<proteinExistence type="predicted"/>
<dbReference type="InterPro" id="IPR009051">
    <property type="entry name" value="Helical_ferredxn"/>
</dbReference>
<dbReference type="AlphaFoldDB" id="A0A1M4SGL7"/>
<keyword evidence="5" id="KW-0408">Iron</keyword>
<dbReference type="Pfam" id="PF13183">
    <property type="entry name" value="Fer4_8"/>
    <property type="match status" value="1"/>
</dbReference>
<evidence type="ECO:0000256" key="5">
    <source>
        <dbReference type="ARBA" id="ARBA00023004"/>
    </source>
</evidence>
<dbReference type="OrthoDB" id="9786127at2"/>
<dbReference type="GO" id="GO:0016491">
    <property type="term" value="F:oxidoreductase activity"/>
    <property type="evidence" value="ECO:0007669"/>
    <property type="project" value="UniProtKB-ARBA"/>
</dbReference>
<dbReference type="PROSITE" id="PS51379">
    <property type="entry name" value="4FE4S_FER_2"/>
    <property type="match status" value="1"/>
</dbReference>
<dbReference type="PANTHER" id="PTHR43551:SF1">
    <property type="entry name" value="HETERODISULFIDE REDUCTASE"/>
    <property type="match status" value="1"/>
</dbReference>
<dbReference type="GO" id="GO:0046872">
    <property type="term" value="F:metal ion binding"/>
    <property type="evidence" value="ECO:0007669"/>
    <property type="project" value="UniProtKB-KW"/>
</dbReference>
<evidence type="ECO:0000256" key="1">
    <source>
        <dbReference type="ARBA" id="ARBA00022448"/>
    </source>
</evidence>
<dbReference type="PROSITE" id="PS00198">
    <property type="entry name" value="4FE4S_FER_1"/>
    <property type="match status" value="2"/>
</dbReference>
<dbReference type="Gene3D" id="1.10.1060.10">
    <property type="entry name" value="Alpha-helical ferredoxin"/>
    <property type="match status" value="1"/>
</dbReference>
<dbReference type="SUPFAM" id="SSF46548">
    <property type="entry name" value="alpha-helical ferredoxin"/>
    <property type="match status" value="1"/>
</dbReference>
<evidence type="ECO:0000259" key="7">
    <source>
        <dbReference type="PROSITE" id="PS51379"/>
    </source>
</evidence>
<gene>
    <name evidence="8" type="ORF">SAMN02745218_00116</name>
</gene>
<evidence type="ECO:0000256" key="3">
    <source>
        <dbReference type="ARBA" id="ARBA00022723"/>
    </source>
</evidence>